<keyword evidence="3 5" id="KW-0732">Signal</keyword>
<proteinExistence type="inferred from homology"/>
<evidence type="ECO:0000256" key="1">
    <source>
        <dbReference type="ARBA" id="ARBA00010333"/>
    </source>
</evidence>
<evidence type="ECO:0000256" key="3">
    <source>
        <dbReference type="ARBA" id="ARBA00022729"/>
    </source>
</evidence>
<dbReference type="Gene3D" id="3.40.190.10">
    <property type="entry name" value="Periplasmic binding protein-like II"/>
    <property type="match status" value="2"/>
</dbReference>
<dbReference type="Proteomes" id="UP000315353">
    <property type="component" value="Unassembled WGS sequence"/>
</dbReference>
<feature type="compositionally biased region" description="Basic and acidic residues" evidence="4">
    <location>
        <begin position="330"/>
        <end position="347"/>
    </location>
</feature>
<gene>
    <name evidence="8" type="ORF">CFL01nite_04160</name>
</gene>
<evidence type="ECO:0000259" key="7">
    <source>
        <dbReference type="SMART" id="SM00079"/>
    </source>
</evidence>
<accession>A0AB73B5T9</accession>
<evidence type="ECO:0000313" key="8">
    <source>
        <dbReference type="EMBL" id="GEB96921.1"/>
    </source>
</evidence>
<evidence type="ECO:0000256" key="2">
    <source>
        <dbReference type="ARBA" id="ARBA00022448"/>
    </source>
</evidence>
<feature type="signal peptide" evidence="5">
    <location>
        <begin position="1"/>
        <end position="16"/>
    </location>
</feature>
<sequence length="354" mass="38801">MKKKLCALLTSVIALATSGCSFLPSRNTPPAPQERVANLQVRPGPPLPEGSVLRSAGSLTPPRTSTQELVGSYRPDDRSPAERVPDIVKRGRVIVGVDRSNNLLSYRDTASGEVRGFEVDIAHEIARDIFGDPNRVDFRFVESSERTQALNEGTVDLIVRTMTITPEREREVSFSTPYLTTNTRTLVLSSSGINSMEDTAGRTLCAVQGSTALGAIAEHAPRANVLETVSWGDCLMALQLNQTDGIVVDDTVLSGMLAQDAYTSIVGESLKTENYGIAMRRNSEKYDARPLVRQVNSTLERIQRDGTWNRIYNQWLGAYLPQPTLPAPRYIDETPQEHGDEAAKKSATDAPEEN</sequence>
<feature type="domain" description="Solute-binding protein family 3/N-terminal" evidence="6">
    <location>
        <begin position="92"/>
        <end position="319"/>
    </location>
</feature>
<dbReference type="GO" id="GO:0030288">
    <property type="term" value="C:outer membrane-bounded periplasmic space"/>
    <property type="evidence" value="ECO:0007669"/>
    <property type="project" value="TreeGrafter"/>
</dbReference>
<dbReference type="GO" id="GO:0006865">
    <property type="term" value="P:amino acid transport"/>
    <property type="evidence" value="ECO:0007669"/>
    <property type="project" value="TreeGrafter"/>
</dbReference>
<dbReference type="PANTHER" id="PTHR30085:SF6">
    <property type="entry name" value="ABC TRANSPORTER GLUTAMINE-BINDING PROTEIN GLNH"/>
    <property type="match status" value="1"/>
</dbReference>
<comment type="caution">
    <text evidence="8">The sequence shown here is derived from an EMBL/GenBank/DDBJ whole genome shotgun (WGS) entry which is preliminary data.</text>
</comment>
<dbReference type="CDD" id="cd13690">
    <property type="entry name" value="PBP2_GluB"/>
    <property type="match status" value="1"/>
</dbReference>
<dbReference type="SUPFAM" id="SSF53850">
    <property type="entry name" value="Periplasmic binding protein-like II"/>
    <property type="match status" value="1"/>
</dbReference>
<dbReference type="EMBL" id="BJNB01000004">
    <property type="protein sequence ID" value="GEB96921.1"/>
    <property type="molecule type" value="Genomic_DNA"/>
</dbReference>
<dbReference type="PROSITE" id="PS51257">
    <property type="entry name" value="PROKAR_LIPOPROTEIN"/>
    <property type="match status" value="1"/>
</dbReference>
<protein>
    <submittedName>
        <fullName evidence="8">ABC transporter substrate-binding protein</fullName>
    </submittedName>
</protein>
<evidence type="ECO:0000313" key="9">
    <source>
        <dbReference type="Proteomes" id="UP000315353"/>
    </source>
</evidence>
<reference evidence="8 9" key="1">
    <citation type="submission" date="2019-06" db="EMBL/GenBank/DDBJ databases">
        <title>Whole genome shotgun sequence of Corynebacterium flavescens NBRC 14136.</title>
        <authorList>
            <person name="Hosoyama A."/>
            <person name="Uohara A."/>
            <person name="Ohji S."/>
            <person name="Ichikawa N."/>
        </authorList>
    </citation>
    <scope>NUCLEOTIDE SEQUENCE [LARGE SCALE GENOMIC DNA]</scope>
    <source>
        <strain evidence="8 9">NBRC 14136</strain>
    </source>
</reference>
<dbReference type="InterPro" id="IPR001638">
    <property type="entry name" value="Solute-binding_3/MltF_N"/>
</dbReference>
<feature type="region of interest" description="Disordered" evidence="4">
    <location>
        <begin position="326"/>
        <end position="354"/>
    </location>
</feature>
<dbReference type="GeneID" id="82881272"/>
<dbReference type="AlphaFoldDB" id="A0AB73B5T9"/>
<dbReference type="SMART" id="SM00062">
    <property type="entry name" value="PBPb"/>
    <property type="match status" value="1"/>
</dbReference>
<dbReference type="RefSeq" id="WP_075730612.1">
    <property type="nucleotide sequence ID" value="NZ_BJNB01000004.1"/>
</dbReference>
<feature type="chain" id="PRO_5044492661" evidence="5">
    <location>
        <begin position="17"/>
        <end position="354"/>
    </location>
</feature>
<evidence type="ECO:0000259" key="6">
    <source>
        <dbReference type="SMART" id="SM00062"/>
    </source>
</evidence>
<feature type="region of interest" description="Disordered" evidence="4">
    <location>
        <begin position="43"/>
        <end position="82"/>
    </location>
</feature>
<dbReference type="InterPro" id="IPR001320">
    <property type="entry name" value="Iontro_rcpt_C"/>
</dbReference>
<dbReference type="InterPro" id="IPR051455">
    <property type="entry name" value="Bact_solute-bind_prot3"/>
</dbReference>
<dbReference type="GO" id="GO:0016020">
    <property type="term" value="C:membrane"/>
    <property type="evidence" value="ECO:0007669"/>
    <property type="project" value="InterPro"/>
</dbReference>
<name>A0AB73B5T9_CORFL</name>
<organism evidence="8 9">
    <name type="scientific">Corynebacterium flavescens</name>
    <dbReference type="NCBI Taxonomy" id="28028"/>
    <lineage>
        <taxon>Bacteria</taxon>
        <taxon>Bacillati</taxon>
        <taxon>Actinomycetota</taxon>
        <taxon>Actinomycetes</taxon>
        <taxon>Mycobacteriales</taxon>
        <taxon>Corynebacteriaceae</taxon>
        <taxon>Corynebacterium</taxon>
    </lineage>
</organism>
<dbReference type="PANTHER" id="PTHR30085">
    <property type="entry name" value="AMINO ACID ABC TRANSPORTER PERMEASE"/>
    <property type="match status" value="1"/>
</dbReference>
<keyword evidence="2" id="KW-0813">Transport</keyword>
<dbReference type="SMART" id="SM00079">
    <property type="entry name" value="PBPe"/>
    <property type="match status" value="1"/>
</dbReference>
<dbReference type="Pfam" id="PF00497">
    <property type="entry name" value="SBP_bac_3"/>
    <property type="match status" value="1"/>
</dbReference>
<dbReference type="GO" id="GO:0015276">
    <property type="term" value="F:ligand-gated monoatomic ion channel activity"/>
    <property type="evidence" value="ECO:0007669"/>
    <property type="project" value="InterPro"/>
</dbReference>
<evidence type="ECO:0000256" key="5">
    <source>
        <dbReference type="SAM" id="SignalP"/>
    </source>
</evidence>
<dbReference type="GO" id="GO:0005576">
    <property type="term" value="C:extracellular region"/>
    <property type="evidence" value="ECO:0007669"/>
    <property type="project" value="TreeGrafter"/>
</dbReference>
<feature type="compositionally biased region" description="Polar residues" evidence="4">
    <location>
        <begin position="57"/>
        <end position="69"/>
    </location>
</feature>
<evidence type="ECO:0000256" key="4">
    <source>
        <dbReference type="SAM" id="MobiDB-lite"/>
    </source>
</evidence>
<feature type="domain" description="Ionotropic glutamate receptor C-terminal" evidence="7">
    <location>
        <begin position="92"/>
        <end position="318"/>
    </location>
</feature>
<comment type="similarity">
    <text evidence="1">Belongs to the bacterial solute-binding protein 3 family.</text>
</comment>